<dbReference type="InterPro" id="IPR046342">
    <property type="entry name" value="CBS_dom_sf"/>
</dbReference>
<feature type="domain" description="CBS" evidence="3">
    <location>
        <begin position="78"/>
        <end position="136"/>
    </location>
</feature>
<dbReference type="Proteomes" id="UP000315647">
    <property type="component" value="Chromosome"/>
</dbReference>
<evidence type="ECO:0000259" key="3">
    <source>
        <dbReference type="PROSITE" id="PS51371"/>
    </source>
</evidence>
<evidence type="ECO:0000313" key="4">
    <source>
        <dbReference type="EMBL" id="QDT25279.1"/>
    </source>
</evidence>
<accession>A0A517Q0X7</accession>
<dbReference type="InterPro" id="IPR044729">
    <property type="entry name" value="CBS_bac"/>
</dbReference>
<dbReference type="RefSeq" id="WP_145448081.1">
    <property type="nucleotide sequence ID" value="NZ_CP037421.1"/>
</dbReference>
<dbReference type="PROSITE" id="PS51371">
    <property type="entry name" value="CBS"/>
    <property type="match status" value="2"/>
</dbReference>
<keyword evidence="5" id="KW-1185">Reference proteome</keyword>
<dbReference type="InterPro" id="IPR000644">
    <property type="entry name" value="CBS_dom"/>
</dbReference>
<dbReference type="InterPro" id="IPR051257">
    <property type="entry name" value="Diverse_CBS-Domain"/>
</dbReference>
<dbReference type="PANTHER" id="PTHR43080">
    <property type="entry name" value="CBS DOMAIN-CONTAINING PROTEIN CBSX3, MITOCHONDRIAL"/>
    <property type="match status" value="1"/>
</dbReference>
<dbReference type="CDD" id="cd04629">
    <property type="entry name" value="CBS_pair_bac"/>
    <property type="match status" value="1"/>
</dbReference>
<evidence type="ECO:0000313" key="5">
    <source>
        <dbReference type="Proteomes" id="UP000315647"/>
    </source>
</evidence>
<evidence type="ECO:0000256" key="2">
    <source>
        <dbReference type="PROSITE-ProRule" id="PRU00703"/>
    </source>
</evidence>
<proteinExistence type="predicted"/>
<dbReference type="Gene3D" id="3.10.580.10">
    <property type="entry name" value="CBS-domain"/>
    <property type="match status" value="1"/>
</dbReference>
<feature type="domain" description="CBS" evidence="3">
    <location>
        <begin position="11"/>
        <end position="71"/>
    </location>
</feature>
<dbReference type="SUPFAM" id="SSF54631">
    <property type="entry name" value="CBS-domain pair"/>
    <property type="match status" value="1"/>
</dbReference>
<dbReference type="PANTHER" id="PTHR43080:SF26">
    <property type="entry name" value="REGULATORY PROTEIN"/>
    <property type="match status" value="1"/>
</dbReference>
<dbReference type="EMBL" id="CP037421">
    <property type="protein sequence ID" value="QDT25279.1"/>
    <property type="molecule type" value="Genomic_DNA"/>
</dbReference>
<gene>
    <name evidence="4" type="ORF">Enr10x_05740</name>
</gene>
<protein>
    <submittedName>
        <fullName evidence="4">Inosine 5'-monophosphate dehydrogenase</fullName>
    </submittedName>
</protein>
<sequence length="159" mass="17917">MDKPVLAKDIMVTKLVTLTPDMDVHVAIGKLLSHRISGAPVLDSERRLLGVFSERCCMDVLIKASYEQLPSTQIFPFIDTAPRCITEDTDLLTIAQIFQSTPTRRLPVVRDGNYLVGQISRRDLLKAEHTNLRFKTNLPQEITLLYLSGIIKREESPIA</sequence>
<organism evidence="4 5">
    <name type="scientific">Gimesia panareensis</name>
    <dbReference type="NCBI Taxonomy" id="2527978"/>
    <lineage>
        <taxon>Bacteria</taxon>
        <taxon>Pseudomonadati</taxon>
        <taxon>Planctomycetota</taxon>
        <taxon>Planctomycetia</taxon>
        <taxon>Planctomycetales</taxon>
        <taxon>Planctomycetaceae</taxon>
        <taxon>Gimesia</taxon>
    </lineage>
</organism>
<keyword evidence="1 2" id="KW-0129">CBS domain</keyword>
<evidence type="ECO:0000256" key="1">
    <source>
        <dbReference type="ARBA" id="ARBA00023122"/>
    </source>
</evidence>
<dbReference type="Pfam" id="PF00571">
    <property type="entry name" value="CBS"/>
    <property type="match status" value="2"/>
</dbReference>
<name>A0A517Q0X7_9PLAN</name>
<dbReference type="AlphaFoldDB" id="A0A517Q0X7"/>
<dbReference type="SMART" id="SM00116">
    <property type="entry name" value="CBS"/>
    <property type="match status" value="2"/>
</dbReference>
<reference evidence="4 5" key="1">
    <citation type="submission" date="2019-03" db="EMBL/GenBank/DDBJ databases">
        <title>Deep-cultivation of Planctomycetes and their phenomic and genomic characterization uncovers novel biology.</title>
        <authorList>
            <person name="Wiegand S."/>
            <person name="Jogler M."/>
            <person name="Boedeker C."/>
            <person name="Pinto D."/>
            <person name="Vollmers J."/>
            <person name="Rivas-Marin E."/>
            <person name="Kohn T."/>
            <person name="Peeters S.H."/>
            <person name="Heuer A."/>
            <person name="Rast P."/>
            <person name="Oberbeckmann S."/>
            <person name="Bunk B."/>
            <person name="Jeske O."/>
            <person name="Meyerdierks A."/>
            <person name="Storesund J.E."/>
            <person name="Kallscheuer N."/>
            <person name="Luecker S."/>
            <person name="Lage O.M."/>
            <person name="Pohl T."/>
            <person name="Merkel B.J."/>
            <person name="Hornburger P."/>
            <person name="Mueller R.-W."/>
            <person name="Bruemmer F."/>
            <person name="Labrenz M."/>
            <person name="Spormann A.M."/>
            <person name="Op den Camp H."/>
            <person name="Overmann J."/>
            <person name="Amann R."/>
            <person name="Jetten M.S.M."/>
            <person name="Mascher T."/>
            <person name="Medema M.H."/>
            <person name="Devos D.P."/>
            <person name="Kaster A.-K."/>
            <person name="Ovreas L."/>
            <person name="Rohde M."/>
            <person name="Galperin M.Y."/>
            <person name="Jogler C."/>
        </authorList>
    </citation>
    <scope>NUCLEOTIDE SEQUENCE [LARGE SCALE GENOMIC DNA]</scope>
    <source>
        <strain evidence="4 5">Enr10</strain>
    </source>
</reference>